<dbReference type="Pfam" id="PF19910">
    <property type="entry name" value="DUF6383"/>
    <property type="match status" value="1"/>
</dbReference>
<keyword evidence="4" id="KW-1185">Reference proteome</keyword>
<reference evidence="3 4" key="1">
    <citation type="submission" date="2020-08" db="EMBL/GenBank/DDBJ databases">
        <title>Genome public.</title>
        <authorList>
            <person name="Liu C."/>
            <person name="Sun Q."/>
        </authorList>
    </citation>
    <scope>NUCLEOTIDE SEQUENCE [LARGE SCALE GENOMIC DNA]</scope>
    <source>
        <strain evidence="3 4">NSJ-79</strain>
    </source>
</reference>
<dbReference type="RefSeq" id="WP_186929485.1">
    <property type="nucleotide sequence ID" value="NZ_JACOOJ010000010.1"/>
</dbReference>
<dbReference type="EMBL" id="JACOOJ010000010">
    <property type="protein sequence ID" value="MBC5632728.1"/>
    <property type="molecule type" value="Genomic_DNA"/>
</dbReference>
<organism evidence="3 4">
    <name type="scientific">Parabacteroides hominis</name>
    <dbReference type="NCBI Taxonomy" id="2763057"/>
    <lineage>
        <taxon>Bacteria</taxon>
        <taxon>Pseudomonadati</taxon>
        <taxon>Bacteroidota</taxon>
        <taxon>Bacteroidia</taxon>
        <taxon>Bacteroidales</taxon>
        <taxon>Tannerellaceae</taxon>
        <taxon>Parabacteroides</taxon>
    </lineage>
</organism>
<evidence type="ECO:0000313" key="4">
    <source>
        <dbReference type="Proteomes" id="UP000651475"/>
    </source>
</evidence>
<gene>
    <name evidence="3" type="ORF">H8S65_08105</name>
</gene>
<dbReference type="Proteomes" id="UP000651475">
    <property type="component" value="Unassembled WGS sequence"/>
</dbReference>
<comment type="caution">
    <text evidence="3">The sequence shown here is derived from an EMBL/GenBank/DDBJ whole genome shotgun (WGS) entry which is preliminary data.</text>
</comment>
<keyword evidence="1" id="KW-0732">Signal</keyword>
<feature type="chain" id="PRO_5045950540" description="DUF6383 domain-containing protein" evidence="1">
    <location>
        <begin position="25"/>
        <end position="1019"/>
    </location>
</feature>
<dbReference type="InterPro" id="IPR045963">
    <property type="entry name" value="DUF6383"/>
</dbReference>
<feature type="domain" description="DUF6383" evidence="2">
    <location>
        <begin position="945"/>
        <end position="1018"/>
    </location>
</feature>
<protein>
    <recommendedName>
        <fullName evidence="2">DUF6383 domain-containing protein</fullName>
    </recommendedName>
</protein>
<evidence type="ECO:0000259" key="2">
    <source>
        <dbReference type="Pfam" id="PF19910"/>
    </source>
</evidence>
<evidence type="ECO:0000256" key="1">
    <source>
        <dbReference type="SAM" id="SignalP"/>
    </source>
</evidence>
<sequence length="1019" mass="108116">MNKRFSTLLAAALVAGGLSSTVMAADTTPDKDKYYRLEDGSSNVLGVDALKTDSLVLAAKGTSLDDRFFWTITKENTATATDVYKLVNKETKAVLSLAIPGRTTETGKTGNVAAALIKANGVLNQWVNSSAAAWGSAGKFTAYKDGKEYGLVTVKNLWGGAVTSAVVAVAQLNGSGATVAAETGATVLQLKLVDDNDPVDLTAKDLNAKKNAKGFDLTFTPNSDDNIFSGKTLQALSVTGTSVSYARDNDNNEKTANLTIAATSADIAFDGTDATNKIVFLATGKTVTNGAKQTVKYFAVVDTAYIAGTTQFAFTEDTIGISTDGKSLVPAEGRDLASYMFSVSYNYSKGNVDIYPLVVPTAPGDNEYWGDVEKKGTYAATISAENTALDVTAATDGYLAFINVLKDAKALTLDAKATVEALEAYKNMSITFGSSTAVKNLDTKVAYFVKEMDEDNKATGNYWVAGDAKSAAASAYVPSTQWNLVSNGGTSYKLVNRESGKELSGANGTAYDVDAANGVYMIGSKTVTLVKCPEATGNYVGYKKFSASQVDNLTFAIQVQALSNDPVYLTTKDSAIVATVDADKKVMFRLKPNKEMKFGDAENDSLKRTSYMLLSADKKSYLAYDKALKSYKMTSVAWENANATDATAVLATSKTDTAFVYFQAVGKDKYSLVMEKIYTPTAKVTAGSGITIDGAYGTKFTIAQNTEAGVRTQSGLYDQKVSVNITDGAVSQTEYDNVASNTVFMIEDGTPDYDKTIQKPAHQTITLSTDNAMALTITSDNFAALKRVGQELKADYTIDNLKMYIDTATMADVNKPLYYIATGQNISDDCKAKGEMNYLVSFEDSVKIDGYTSETLPRVGFLEGVVEADTITLFNGHAIADKDTVVIKKNHVNIANWAFTANENGSISLENQKSNKFVAVRNDVLVMVPSINEAAQFNMAATEAPTANEGVEVSEVAVIAGEGQVTIANAAGKKVVVSNILGQVVANTVLTSDNAVIAAPQGVVVVAVEGEEAVKAIVK</sequence>
<accession>A0ABR7DMR5</accession>
<feature type="signal peptide" evidence="1">
    <location>
        <begin position="1"/>
        <end position="24"/>
    </location>
</feature>
<name>A0ABR7DMR5_9BACT</name>
<evidence type="ECO:0000313" key="3">
    <source>
        <dbReference type="EMBL" id="MBC5632728.1"/>
    </source>
</evidence>
<proteinExistence type="predicted"/>